<reference evidence="1 2" key="1">
    <citation type="submission" date="2024-09" db="EMBL/GenBank/DDBJ databases">
        <title>Floridaenema gen nov. (Aerosakkonemataceae, Aerosakkonematales ord. nov., Cyanobacteria) from benthic tropical and subtropical fresh waters, with the description of four new species.</title>
        <authorList>
            <person name="Moretto J.A."/>
            <person name="Berthold D.E."/>
            <person name="Lefler F.W."/>
            <person name="Huang I.-S."/>
            <person name="Laughinghouse H. IV."/>
        </authorList>
    </citation>
    <scope>NUCLEOTIDE SEQUENCE [LARGE SCALE GENOMIC DNA]</scope>
    <source>
        <strain evidence="1 2">BLCC-F167</strain>
    </source>
</reference>
<sequence>MLELLTAPTAFGQPRNYRFMVQLASIKVDREGVRENYQVIDVVVSSPTKEAIATLLAATDRLQDYAIADFWTPEDCDQF</sequence>
<organism evidence="1 2">
    <name type="scientific">Floridaenema evergladense BLCC-F167</name>
    <dbReference type="NCBI Taxonomy" id="3153639"/>
    <lineage>
        <taxon>Bacteria</taxon>
        <taxon>Bacillati</taxon>
        <taxon>Cyanobacteriota</taxon>
        <taxon>Cyanophyceae</taxon>
        <taxon>Oscillatoriophycideae</taxon>
        <taxon>Aerosakkonematales</taxon>
        <taxon>Aerosakkonemataceae</taxon>
        <taxon>Floridanema</taxon>
        <taxon>Floridanema evergladense</taxon>
    </lineage>
</organism>
<evidence type="ECO:0000313" key="2">
    <source>
        <dbReference type="Proteomes" id="UP001576780"/>
    </source>
</evidence>
<proteinExistence type="predicted"/>
<name>A0ABV4WGN9_9CYAN</name>
<accession>A0ABV4WGN9</accession>
<protein>
    <submittedName>
        <fullName evidence="1">Uncharacterized protein</fullName>
    </submittedName>
</protein>
<evidence type="ECO:0000313" key="1">
    <source>
        <dbReference type="EMBL" id="MFB2834245.1"/>
    </source>
</evidence>
<keyword evidence="2" id="KW-1185">Reference proteome</keyword>
<comment type="caution">
    <text evidence="1">The sequence shown here is derived from an EMBL/GenBank/DDBJ whole genome shotgun (WGS) entry which is preliminary data.</text>
</comment>
<dbReference type="Proteomes" id="UP001576780">
    <property type="component" value="Unassembled WGS sequence"/>
</dbReference>
<gene>
    <name evidence="1" type="ORF">ACE1CA_06900</name>
</gene>
<dbReference type="EMBL" id="JBHFNT010000058">
    <property type="protein sequence ID" value="MFB2834245.1"/>
    <property type="molecule type" value="Genomic_DNA"/>
</dbReference>
<dbReference type="RefSeq" id="WP_413276687.1">
    <property type="nucleotide sequence ID" value="NZ_JBHFNT010000058.1"/>
</dbReference>